<dbReference type="InterPro" id="IPR030395">
    <property type="entry name" value="GP_PDE_dom"/>
</dbReference>
<dbReference type="InterPro" id="IPR017946">
    <property type="entry name" value="PLC-like_Pdiesterase_TIM-brl"/>
</dbReference>
<name>G5H7F6_9BACT</name>
<evidence type="ECO:0000313" key="3">
    <source>
        <dbReference type="EMBL" id="EHB92795.1"/>
    </source>
</evidence>
<proteinExistence type="predicted"/>
<dbReference type="EMBL" id="ADLD01000009">
    <property type="protein sequence ID" value="EHB92795.1"/>
    <property type="molecule type" value="Genomic_DNA"/>
</dbReference>
<evidence type="ECO:0000256" key="1">
    <source>
        <dbReference type="SAM" id="SignalP"/>
    </source>
</evidence>
<evidence type="ECO:0000259" key="2">
    <source>
        <dbReference type="PROSITE" id="PS51704"/>
    </source>
</evidence>
<dbReference type="PANTHER" id="PTHR46211:SF1">
    <property type="entry name" value="GLYCEROPHOSPHODIESTER PHOSPHODIESTERASE, CYTOPLASMIC"/>
    <property type="match status" value="1"/>
</dbReference>
<evidence type="ECO:0000313" key="4">
    <source>
        <dbReference type="Proteomes" id="UP000006008"/>
    </source>
</evidence>
<dbReference type="Pfam" id="PF03009">
    <property type="entry name" value="GDPD"/>
    <property type="match status" value="1"/>
</dbReference>
<gene>
    <name evidence="3" type="ORF">HMPREF9450_00999</name>
</gene>
<comment type="caution">
    <text evidence="3">The sequence shown here is derived from an EMBL/GenBank/DDBJ whole genome shotgun (WGS) entry which is preliminary data.</text>
</comment>
<dbReference type="AlphaFoldDB" id="G5H7F6"/>
<dbReference type="GO" id="GO:0008081">
    <property type="term" value="F:phosphoric diester hydrolase activity"/>
    <property type="evidence" value="ECO:0007669"/>
    <property type="project" value="InterPro"/>
</dbReference>
<dbReference type="STRING" id="742725.HMPREF9450_00999"/>
<dbReference type="PANTHER" id="PTHR46211">
    <property type="entry name" value="GLYCEROPHOSPHORYL DIESTER PHOSPHODIESTERASE"/>
    <property type="match status" value="1"/>
</dbReference>
<accession>G5H7F6</accession>
<feature type="domain" description="GP-PDE" evidence="2">
    <location>
        <begin position="36"/>
        <end position="269"/>
    </location>
</feature>
<feature type="chain" id="PRO_5003477907" description="GP-PDE domain-containing protein" evidence="1">
    <location>
        <begin position="21"/>
        <end position="278"/>
    </location>
</feature>
<feature type="signal peptide" evidence="1">
    <location>
        <begin position="1"/>
        <end position="20"/>
    </location>
</feature>
<keyword evidence="4" id="KW-1185">Reference proteome</keyword>
<dbReference type="HOGENOM" id="CLU_030006_3_5_10"/>
<keyword evidence="1" id="KW-0732">Signal</keyword>
<dbReference type="eggNOG" id="COG0584">
    <property type="taxonomic scope" value="Bacteria"/>
</dbReference>
<reference evidence="3 4" key="1">
    <citation type="submission" date="2011-08" db="EMBL/GenBank/DDBJ databases">
        <title>The Genome Sequence of Alistipes indistinctus YIT 12060.</title>
        <authorList>
            <consortium name="The Broad Institute Genome Sequencing Platform"/>
            <person name="Earl A."/>
            <person name="Ward D."/>
            <person name="Feldgarden M."/>
            <person name="Gevers D."/>
            <person name="Morotomi M."/>
            <person name="Young S.K."/>
            <person name="Zeng Q."/>
            <person name="Gargeya S."/>
            <person name="Fitzgerald M."/>
            <person name="Haas B."/>
            <person name="Abouelleil A."/>
            <person name="Alvarado L."/>
            <person name="Arachchi H.M."/>
            <person name="Berlin A."/>
            <person name="Brown A."/>
            <person name="Chapman S.B."/>
            <person name="Chen Z."/>
            <person name="Dunbar C."/>
            <person name="Freedman E."/>
            <person name="Gearin G."/>
            <person name="Gellesch M."/>
            <person name="Goldberg J."/>
            <person name="Griggs A."/>
            <person name="Gujja S."/>
            <person name="Heiman D."/>
            <person name="Howarth C."/>
            <person name="Larson L."/>
            <person name="Lui A."/>
            <person name="MacDonald P.J.P."/>
            <person name="Montmayeur A."/>
            <person name="Murphy C."/>
            <person name="Neiman D."/>
            <person name="Pearson M."/>
            <person name="Priest M."/>
            <person name="Roberts A."/>
            <person name="Saif S."/>
            <person name="Shea T."/>
            <person name="Shenoy N."/>
            <person name="Sisk P."/>
            <person name="Stolte C."/>
            <person name="Sykes S."/>
            <person name="Wortman J."/>
            <person name="Nusbaum C."/>
            <person name="Birren B."/>
        </authorList>
    </citation>
    <scope>NUCLEOTIDE SEQUENCE [LARGE SCALE GENOMIC DNA]</scope>
    <source>
        <strain evidence="3 4">YIT 12060</strain>
    </source>
</reference>
<sequence>MFLSKSFYFALFTLSVPVMSNSQNNPVQSGCTAPTTQVIAHRGYWDTHGSAQNSLASLEKADEIGAYGSECDVYLCPDGELMVFHDPHVNVNGTMREIERTPSTVLRQAVLANGETMPTFAAYLDKFKQCKQTKLIIELKAQKIDKRESETLAAKIVEMVKRTGVEERVEYITFNRDAMLKLIELDPEAKVAYLTGDLSPAEAKAVGCTGIDYSLDKMKQNEHWFREAREAGLEINVWTVNKADDMRYLIGQGVDYITTDAPELLQRILRNYPMQPKH</sequence>
<dbReference type="Gene3D" id="3.20.20.190">
    <property type="entry name" value="Phosphatidylinositol (PI) phosphodiesterase"/>
    <property type="match status" value="1"/>
</dbReference>
<organism evidence="3 4">
    <name type="scientific">Alistipes indistinctus YIT 12060</name>
    <dbReference type="NCBI Taxonomy" id="742725"/>
    <lineage>
        <taxon>Bacteria</taxon>
        <taxon>Pseudomonadati</taxon>
        <taxon>Bacteroidota</taxon>
        <taxon>Bacteroidia</taxon>
        <taxon>Bacteroidales</taxon>
        <taxon>Rikenellaceae</taxon>
        <taxon>Alistipes</taxon>
    </lineage>
</organism>
<dbReference type="PROSITE" id="PS51704">
    <property type="entry name" value="GP_PDE"/>
    <property type="match status" value="1"/>
</dbReference>
<dbReference type="PATRIC" id="fig|742725.3.peg.1057"/>
<dbReference type="SUPFAM" id="SSF51695">
    <property type="entry name" value="PLC-like phosphodiesterases"/>
    <property type="match status" value="1"/>
</dbReference>
<dbReference type="GO" id="GO:0006629">
    <property type="term" value="P:lipid metabolic process"/>
    <property type="evidence" value="ECO:0007669"/>
    <property type="project" value="InterPro"/>
</dbReference>
<protein>
    <recommendedName>
        <fullName evidence="2">GP-PDE domain-containing protein</fullName>
    </recommendedName>
</protein>
<dbReference type="Proteomes" id="UP000006008">
    <property type="component" value="Unassembled WGS sequence"/>
</dbReference>